<dbReference type="GO" id="GO:0071949">
    <property type="term" value="F:FAD binding"/>
    <property type="evidence" value="ECO:0007669"/>
    <property type="project" value="InterPro"/>
</dbReference>
<evidence type="ECO:0000256" key="1">
    <source>
        <dbReference type="ARBA" id="ARBA00023002"/>
    </source>
</evidence>
<evidence type="ECO:0000313" key="5">
    <source>
        <dbReference type="EMBL" id="KAK1300456.1"/>
    </source>
</evidence>
<keyword evidence="1" id="KW-0560">Oxidoreductase</keyword>
<dbReference type="Proteomes" id="UP001180020">
    <property type="component" value="Unassembled WGS sequence"/>
</dbReference>
<sequence>MENDILIVGAGICGLATALALHRKGLKSIVLERSNALRSDGGALSMYNNGWHVLDQLGIATELRENAVRLES</sequence>
<keyword evidence="2" id="KW-0503">Monooxygenase</keyword>
<dbReference type="PANTHER" id="PTHR45934">
    <property type="entry name" value="FAD/NAD(P)-BINDING OXIDOREDUCTASE FAMILY PROTEIN"/>
    <property type="match status" value="1"/>
</dbReference>
<dbReference type="EMBL" id="JAUJYO010000013">
    <property type="protein sequence ID" value="KAK1300456.1"/>
    <property type="molecule type" value="Genomic_DNA"/>
</dbReference>
<evidence type="ECO:0000259" key="4">
    <source>
        <dbReference type="Pfam" id="PF01494"/>
    </source>
</evidence>
<protein>
    <recommendedName>
        <fullName evidence="4">FAD-binding domain-containing protein</fullName>
    </recommendedName>
</protein>
<dbReference type="SUPFAM" id="SSF51905">
    <property type="entry name" value="FAD/NAD(P)-binding domain"/>
    <property type="match status" value="1"/>
</dbReference>
<dbReference type="InterPro" id="IPR002938">
    <property type="entry name" value="FAD-bd"/>
</dbReference>
<organism evidence="5 6">
    <name type="scientific">Acorus calamus</name>
    <name type="common">Sweet flag</name>
    <dbReference type="NCBI Taxonomy" id="4465"/>
    <lineage>
        <taxon>Eukaryota</taxon>
        <taxon>Viridiplantae</taxon>
        <taxon>Streptophyta</taxon>
        <taxon>Embryophyta</taxon>
        <taxon>Tracheophyta</taxon>
        <taxon>Spermatophyta</taxon>
        <taxon>Magnoliopsida</taxon>
        <taxon>Liliopsida</taxon>
        <taxon>Acoraceae</taxon>
        <taxon>Acorus</taxon>
    </lineage>
</organism>
<evidence type="ECO:0000313" key="6">
    <source>
        <dbReference type="Proteomes" id="UP001180020"/>
    </source>
</evidence>
<comment type="similarity">
    <text evidence="3">Belongs to the 3-hydroxybenzoate 6-hydroxylase family.</text>
</comment>
<reference evidence="5" key="2">
    <citation type="submission" date="2023-06" db="EMBL/GenBank/DDBJ databases">
        <authorList>
            <person name="Ma L."/>
            <person name="Liu K.-W."/>
            <person name="Li Z."/>
            <person name="Hsiao Y.-Y."/>
            <person name="Qi Y."/>
            <person name="Fu T."/>
            <person name="Tang G."/>
            <person name="Zhang D."/>
            <person name="Sun W.-H."/>
            <person name="Liu D.-K."/>
            <person name="Li Y."/>
            <person name="Chen G.-Z."/>
            <person name="Liu X.-D."/>
            <person name="Liao X.-Y."/>
            <person name="Jiang Y.-T."/>
            <person name="Yu X."/>
            <person name="Hao Y."/>
            <person name="Huang J."/>
            <person name="Zhao X.-W."/>
            <person name="Ke S."/>
            <person name="Chen Y.-Y."/>
            <person name="Wu W.-L."/>
            <person name="Hsu J.-L."/>
            <person name="Lin Y.-F."/>
            <person name="Huang M.-D."/>
            <person name="Li C.-Y."/>
            <person name="Huang L."/>
            <person name="Wang Z.-W."/>
            <person name="Zhao X."/>
            <person name="Zhong W.-Y."/>
            <person name="Peng D.-H."/>
            <person name="Ahmad S."/>
            <person name="Lan S."/>
            <person name="Zhang J.-S."/>
            <person name="Tsai W.-C."/>
            <person name="Van De Peer Y."/>
            <person name="Liu Z.-J."/>
        </authorList>
    </citation>
    <scope>NUCLEOTIDE SEQUENCE</scope>
    <source>
        <strain evidence="5">CP</strain>
        <tissue evidence="5">Leaves</tissue>
    </source>
</reference>
<evidence type="ECO:0000256" key="2">
    <source>
        <dbReference type="ARBA" id="ARBA00023033"/>
    </source>
</evidence>
<dbReference type="InterPro" id="IPR044560">
    <property type="entry name" value="MOase"/>
</dbReference>
<evidence type="ECO:0000256" key="3">
    <source>
        <dbReference type="ARBA" id="ARBA00024018"/>
    </source>
</evidence>
<name>A0AAV9DFV3_ACOCL</name>
<gene>
    <name evidence="5" type="ORF">QJS10_CPB13g01097</name>
</gene>
<dbReference type="Gene3D" id="3.50.50.60">
    <property type="entry name" value="FAD/NAD(P)-binding domain"/>
    <property type="match status" value="1"/>
</dbReference>
<comment type="caution">
    <text evidence="5">The sequence shown here is derived from an EMBL/GenBank/DDBJ whole genome shotgun (WGS) entry which is preliminary data.</text>
</comment>
<accession>A0AAV9DFV3</accession>
<reference evidence="5" key="1">
    <citation type="journal article" date="2023" name="Nat. Commun.">
        <title>Diploid and tetraploid genomes of Acorus and the evolution of monocots.</title>
        <authorList>
            <person name="Ma L."/>
            <person name="Liu K.W."/>
            <person name="Li Z."/>
            <person name="Hsiao Y.Y."/>
            <person name="Qi Y."/>
            <person name="Fu T."/>
            <person name="Tang G.D."/>
            <person name="Zhang D."/>
            <person name="Sun W.H."/>
            <person name="Liu D.K."/>
            <person name="Li Y."/>
            <person name="Chen G.Z."/>
            <person name="Liu X.D."/>
            <person name="Liao X.Y."/>
            <person name="Jiang Y.T."/>
            <person name="Yu X."/>
            <person name="Hao Y."/>
            <person name="Huang J."/>
            <person name="Zhao X.W."/>
            <person name="Ke S."/>
            <person name="Chen Y.Y."/>
            <person name="Wu W.L."/>
            <person name="Hsu J.L."/>
            <person name="Lin Y.F."/>
            <person name="Huang M.D."/>
            <person name="Li C.Y."/>
            <person name="Huang L."/>
            <person name="Wang Z.W."/>
            <person name="Zhao X."/>
            <person name="Zhong W.Y."/>
            <person name="Peng D.H."/>
            <person name="Ahmad S."/>
            <person name="Lan S."/>
            <person name="Zhang J.S."/>
            <person name="Tsai W.C."/>
            <person name="Van de Peer Y."/>
            <person name="Liu Z.J."/>
        </authorList>
    </citation>
    <scope>NUCLEOTIDE SEQUENCE</scope>
    <source>
        <strain evidence="5">CP</strain>
    </source>
</reference>
<keyword evidence="6" id="KW-1185">Reference proteome</keyword>
<proteinExistence type="inferred from homology"/>
<feature type="domain" description="FAD-binding" evidence="4">
    <location>
        <begin position="4"/>
        <end position="69"/>
    </location>
</feature>
<dbReference type="GO" id="GO:0004497">
    <property type="term" value="F:monooxygenase activity"/>
    <property type="evidence" value="ECO:0007669"/>
    <property type="project" value="UniProtKB-KW"/>
</dbReference>
<dbReference type="PANTHER" id="PTHR45934:SF2">
    <property type="entry name" value="MONOOXYGENASE 1"/>
    <property type="match status" value="1"/>
</dbReference>
<dbReference type="InterPro" id="IPR036188">
    <property type="entry name" value="FAD/NAD-bd_sf"/>
</dbReference>
<dbReference type="Pfam" id="PF01494">
    <property type="entry name" value="FAD_binding_3"/>
    <property type="match status" value="1"/>
</dbReference>
<dbReference type="AlphaFoldDB" id="A0AAV9DFV3"/>